<dbReference type="Gene3D" id="1.10.287.130">
    <property type="match status" value="1"/>
</dbReference>
<dbReference type="SMART" id="SM00387">
    <property type="entry name" value="HATPase_c"/>
    <property type="match status" value="1"/>
</dbReference>
<organism evidence="6 7">
    <name type="scientific">Pedobacter psychroterrae</name>
    <dbReference type="NCBI Taxonomy" id="2530453"/>
    <lineage>
        <taxon>Bacteria</taxon>
        <taxon>Pseudomonadati</taxon>
        <taxon>Bacteroidota</taxon>
        <taxon>Sphingobacteriia</taxon>
        <taxon>Sphingobacteriales</taxon>
        <taxon>Sphingobacteriaceae</taxon>
        <taxon>Pedobacter</taxon>
    </lineage>
</organism>
<evidence type="ECO:0000256" key="3">
    <source>
        <dbReference type="ARBA" id="ARBA00022553"/>
    </source>
</evidence>
<sequence>MLNLLKYKTPEKYSSDFKEAYSYINVKQIKILSSAIFALAATLRIFSVVFYKEMGSLPNFAEYNISNMIQITAGPIFIIVSTIAAKPNSWTVRQRNILTLIFSMFLLSITFYISFIYSQHNTKNTMTVFLIGIVMVSIFFSLEFKYILILSLHAILLFIIGMIIPNLDLDQKILNTGAAIILAFVLYICSRYSYFFKSQHFTQLRQLEEKNIEVQELNRQKSEILGFVAHDLRNPLNNIEALSRIILEENKGTENTEAALILSSSRQAKDIINDLIEVVQEEKIPFQMVNINMVDYLSGICMSWQANSEEQRKINFIAHESELLSSVNPSKFNRVIDNLIGNGLKFSETNTPIDVEVLKKDTLCMIRVKDYGIGIPDNLKTLLFDQFSKAGRQGLKGERSIGLGLHISKDIVEQHGGTLSLESEENKGSTFIISMPLAG</sequence>
<protein>
    <recommendedName>
        <fullName evidence="2">histidine kinase</fullName>
        <ecNumber evidence="2">2.7.13.3</ecNumber>
    </recommendedName>
</protein>
<evidence type="ECO:0000259" key="5">
    <source>
        <dbReference type="PROSITE" id="PS50109"/>
    </source>
</evidence>
<dbReference type="PANTHER" id="PTHR43547:SF2">
    <property type="entry name" value="HYBRID SIGNAL TRANSDUCTION HISTIDINE KINASE C"/>
    <property type="match status" value="1"/>
</dbReference>
<feature type="domain" description="Histidine kinase" evidence="5">
    <location>
        <begin position="227"/>
        <end position="439"/>
    </location>
</feature>
<feature type="transmembrane region" description="Helical" evidence="4">
    <location>
        <begin position="31"/>
        <end position="51"/>
    </location>
</feature>
<dbReference type="InterPro" id="IPR003594">
    <property type="entry name" value="HATPase_dom"/>
</dbReference>
<dbReference type="Gene3D" id="3.30.565.10">
    <property type="entry name" value="Histidine kinase-like ATPase, C-terminal domain"/>
    <property type="match status" value="1"/>
</dbReference>
<dbReference type="AlphaFoldDB" id="A0A4R0NJY3"/>
<dbReference type="EC" id="2.7.13.3" evidence="2"/>
<dbReference type="OrthoDB" id="9757990at2"/>
<proteinExistence type="predicted"/>
<dbReference type="GO" id="GO:0000155">
    <property type="term" value="F:phosphorelay sensor kinase activity"/>
    <property type="evidence" value="ECO:0007669"/>
    <property type="project" value="InterPro"/>
</dbReference>
<dbReference type="SUPFAM" id="SSF47384">
    <property type="entry name" value="Homodimeric domain of signal transducing histidine kinase"/>
    <property type="match status" value="1"/>
</dbReference>
<dbReference type="Pfam" id="PF00512">
    <property type="entry name" value="HisKA"/>
    <property type="match status" value="1"/>
</dbReference>
<dbReference type="EMBL" id="SJSL01000002">
    <property type="protein sequence ID" value="TCD01011.1"/>
    <property type="molecule type" value="Genomic_DNA"/>
</dbReference>
<dbReference type="Proteomes" id="UP000293347">
    <property type="component" value="Unassembled WGS sequence"/>
</dbReference>
<dbReference type="InterPro" id="IPR004358">
    <property type="entry name" value="Sig_transdc_His_kin-like_C"/>
</dbReference>
<evidence type="ECO:0000313" key="7">
    <source>
        <dbReference type="Proteomes" id="UP000293347"/>
    </source>
</evidence>
<keyword evidence="3" id="KW-0597">Phosphoprotein</keyword>
<keyword evidence="6" id="KW-0418">Kinase</keyword>
<dbReference type="CDD" id="cd00082">
    <property type="entry name" value="HisKA"/>
    <property type="match status" value="1"/>
</dbReference>
<feature type="transmembrane region" description="Helical" evidence="4">
    <location>
        <begin position="173"/>
        <end position="195"/>
    </location>
</feature>
<dbReference type="PRINTS" id="PR00344">
    <property type="entry name" value="BCTRLSENSOR"/>
</dbReference>
<gene>
    <name evidence="6" type="ORF">EZ437_09565</name>
</gene>
<comment type="catalytic activity">
    <reaction evidence="1">
        <text>ATP + protein L-histidine = ADP + protein N-phospho-L-histidine.</text>
        <dbReference type="EC" id="2.7.13.3"/>
    </reaction>
</comment>
<dbReference type="PROSITE" id="PS50109">
    <property type="entry name" value="HIS_KIN"/>
    <property type="match status" value="1"/>
</dbReference>
<feature type="transmembrane region" description="Helical" evidence="4">
    <location>
        <begin position="63"/>
        <end position="85"/>
    </location>
</feature>
<feature type="transmembrane region" description="Helical" evidence="4">
    <location>
        <begin position="124"/>
        <end position="142"/>
    </location>
</feature>
<comment type="caution">
    <text evidence="6">The sequence shown here is derived from an EMBL/GenBank/DDBJ whole genome shotgun (WGS) entry which is preliminary data.</text>
</comment>
<keyword evidence="4" id="KW-1133">Transmembrane helix</keyword>
<dbReference type="InterPro" id="IPR003661">
    <property type="entry name" value="HisK_dim/P_dom"/>
</dbReference>
<feature type="transmembrane region" description="Helical" evidence="4">
    <location>
        <begin position="97"/>
        <end position="118"/>
    </location>
</feature>
<dbReference type="Pfam" id="PF02518">
    <property type="entry name" value="HATPase_c"/>
    <property type="match status" value="1"/>
</dbReference>
<keyword evidence="4" id="KW-0812">Transmembrane</keyword>
<dbReference type="InterPro" id="IPR036097">
    <property type="entry name" value="HisK_dim/P_sf"/>
</dbReference>
<reference evidence="6 7" key="1">
    <citation type="submission" date="2019-02" db="EMBL/GenBank/DDBJ databases">
        <title>Pedobacter sp. RP-1-14 sp. nov., isolated from Arctic soil.</title>
        <authorList>
            <person name="Dahal R.H."/>
        </authorList>
    </citation>
    <scope>NUCLEOTIDE SEQUENCE [LARGE SCALE GENOMIC DNA]</scope>
    <source>
        <strain evidence="6 7">RP-1-14</strain>
    </source>
</reference>
<feature type="transmembrane region" description="Helical" evidence="4">
    <location>
        <begin position="147"/>
        <end position="167"/>
    </location>
</feature>
<name>A0A4R0NJY3_9SPHI</name>
<dbReference type="SMART" id="SM00388">
    <property type="entry name" value="HisKA"/>
    <property type="match status" value="1"/>
</dbReference>
<dbReference type="RefSeq" id="WP_131595692.1">
    <property type="nucleotide sequence ID" value="NZ_SJSL01000002.1"/>
</dbReference>
<evidence type="ECO:0000313" key="6">
    <source>
        <dbReference type="EMBL" id="TCD01011.1"/>
    </source>
</evidence>
<keyword evidence="4" id="KW-0472">Membrane</keyword>
<dbReference type="CDD" id="cd00075">
    <property type="entry name" value="HATPase"/>
    <property type="match status" value="1"/>
</dbReference>
<dbReference type="InterPro" id="IPR036890">
    <property type="entry name" value="HATPase_C_sf"/>
</dbReference>
<evidence type="ECO:0000256" key="4">
    <source>
        <dbReference type="SAM" id="Phobius"/>
    </source>
</evidence>
<dbReference type="PANTHER" id="PTHR43547">
    <property type="entry name" value="TWO-COMPONENT HISTIDINE KINASE"/>
    <property type="match status" value="1"/>
</dbReference>
<keyword evidence="6" id="KW-0808">Transferase</keyword>
<accession>A0A4R0NJY3</accession>
<evidence type="ECO:0000256" key="1">
    <source>
        <dbReference type="ARBA" id="ARBA00000085"/>
    </source>
</evidence>
<dbReference type="InterPro" id="IPR005467">
    <property type="entry name" value="His_kinase_dom"/>
</dbReference>
<dbReference type="SUPFAM" id="SSF55874">
    <property type="entry name" value="ATPase domain of HSP90 chaperone/DNA topoisomerase II/histidine kinase"/>
    <property type="match status" value="1"/>
</dbReference>
<evidence type="ECO:0000256" key="2">
    <source>
        <dbReference type="ARBA" id="ARBA00012438"/>
    </source>
</evidence>
<keyword evidence="7" id="KW-1185">Reference proteome</keyword>